<dbReference type="NCBIfam" id="TIGR00689">
    <property type="entry name" value="rpiB_lacA_lacB"/>
    <property type="match status" value="1"/>
</dbReference>
<name>A0A2A7N4W1_MYCAG</name>
<dbReference type="RefSeq" id="WP_097940265.1">
    <property type="nucleotide sequence ID" value="NZ_BLKS01000001.1"/>
</dbReference>
<dbReference type="InterPro" id="IPR003500">
    <property type="entry name" value="RpiB_LacA_LacB"/>
</dbReference>
<dbReference type="Gene3D" id="3.40.1400.10">
    <property type="entry name" value="Sugar-phosphate isomerase, RpiB/LacA/LacB"/>
    <property type="match status" value="1"/>
</dbReference>
<accession>A0A2A7N4W1</accession>
<feature type="active site" description="Proton donor" evidence="3">
    <location>
        <position position="98"/>
    </location>
</feature>
<sequence>MRIALGNDHAGYSLKAHVRGALERLGHEVIDTGTQSDAPVDFPDITWDTCKLVVRGEADKAVLVCGTGQGAVMAANKIPGIRCALAHDVYSAHQSVEHDDANAVAMGAWVIGPAIAAEVIEAFLNARFDDDADTVRRVRKLHELERNAAQQLGEEMSKEITR</sequence>
<dbReference type="GO" id="GO:0005975">
    <property type="term" value="P:carbohydrate metabolic process"/>
    <property type="evidence" value="ECO:0007669"/>
    <property type="project" value="InterPro"/>
</dbReference>
<dbReference type="OrthoDB" id="1778624at2"/>
<evidence type="ECO:0000256" key="3">
    <source>
        <dbReference type="PIRSR" id="PIRSR005384-1"/>
    </source>
</evidence>
<evidence type="ECO:0000313" key="7">
    <source>
        <dbReference type="Proteomes" id="UP000465302"/>
    </source>
</evidence>
<keyword evidence="2 5" id="KW-0413">Isomerase</keyword>
<keyword evidence="6" id="KW-1185">Reference proteome</keyword>
<comment type="similarity">
    <text evidence="1">Belongs to the LacAB/RpiB family.</text>
</comment>
<dbReference type="Proteomes" id="UP000220914">
    <property type="component" value="Unassembled WGS sequence"/>
</dbReference>
<dbReference type="EMBL" id="PDCP01000017">
    <property type="protein sequence ID" value="PEG38916.1"/>
    <property type="molecule type" value="Genomic_DNA"/>
</dbReference>
<reference evidence="5 6" key="1">
    <citation type="submission" date="2017-10" db="EMBL/GenBank/DDBJ databases">
        <title>The new phylogeny of genus Mycobacterium.</title>
        <authorList>
            <person name="Tortoli E."/>
            <person name="Trovato A."/>
            <person name="Cirillo D.M."/>
        </authorList>
    </citation>
    <scope>NUCLEOTIDE SEQUENCE [LARGE SCALE GENOMIC DNA]</scope>
    <source>
        <strain evidence="5 6">CCUG37673</strain>
    </source>
</reference>
<dbReference type="PANTHER" id="PTHR43732:SF1">
    <property type="entry name" value="RIBOSE 5-PHOSPHATE ISOMERASE"/>
    <property type="match status" value="1"/>
</dbReference>
<evidence type="ECO:0000313" key="4">
    <source>
        <dbReference type="EMBL" id="GFG53206.1"/>
    </source>
</evidence>
<reference evidence="4" key="3">
    <citation type="submission" date="2020-02" db="EMBL/GenBank/DDBJ databases">
        <authorList>
            <person name="Matsumoto Y."/>
            <person name="Motooka D."/>
            <person name="Nakamura S."/>
        </authorList>
    </citation>
    <scope>NUCLEOTIDE SEQUENCE</scope>
    <source>
        <strain evidence="4">JCM 6377</strain>
    </source>
</reference>
<organism evidence="5 6">
    <name type="scientific">Mycolicibacterium agri</name>
    <name type="common">Mycobacterium agri</name>
    <dbReference type="NCBI Taxonomy" id="36811"/>
    <lineage>
        <taxon>Bacteria</taxon>
        <taxon>Bacillati</taxon>
        <taxon>Actinomycetota</taxon>
        <taxon>Actinomycetes</taxon>
        <taxon>Mycobacteriales</taxon>
        <taxon>Mycobacteriaceae</taxon>
        <taxon>Mycolicibacterium</taxon>
    </lineage>
</organism>
<evidence type="ECO:0000256" key="2">
    <source>
        <dbReference type="ARBA" id="ARBA00023235"/>
    </source>
</evidence>
<dbReference type="PANTHER" id="PTHR43732">
    <property type="entry name" value="RIBOSE 5-PHOSPHATE ISOMERASE-RELATED"/>
    <property type="match status" value="1"/>
</dbReference>
<dbReference type="AlphaFoldDB" id="A0A2A7N4W1"/>
<evidence type="ECO:0000313" key="6">
    <source>
        <dbReference type="Proteomes" id="UP000220914"/>
    </source>
</evidence>
<dbReference type="SUPFAM" id="SSF89623">
    <property type="entry name" value="Ribose/Galactose isomerase RpiB/AlsB"/>
    <property type="match status" value="1"/>
</dbReference>
<dbReference type="InterPro" id="IPR051812">
    <property type="entry name" value="SPI_LacAB/RpiB"/>
</dbReference>
<dbReference type="Proteomes" id="UP000465302">
    <property type="component" value="Unassembled WGS sequence"/>
</dbReference>
<dbReference type="InterPro" id="IPR036569">
    <property type="entry name" value="RpiB_LacA_LacB_sf"/>
</dbReference>
<dbReference type="GO" id="GO:0016861">
    <property type="term" value="F:intramolecular oxidoreductase activity, interconverting aldoses and ketoses"/>
    <property type="evidence" value="ECO:0007669"/>
    <property type="project" value="UniProtKB-ARBA"/>
</dbReference>
<comment type="caution">
    <text evidence="5">The sequence shown here is derived from an EMBL/GenBank/DDBJ whole genome shotgun (WGS) entry which is preliminary data.</text>
</comment>
<proteinExistence type="inferred from homology"/>
<feature type="active site" description="Proton acceptor" evidence="3">
    <location>
        <position position="65"/>
    </location>
</feature>
<evidence type="ECO:0000313" key="5">
    <source>
        <dbReference type="EMBL" id="PEG38916.1"/>
    </source>
</evidence>
<dbReference type="Pfam" id="PF02502">
    <property type="entry name" value="LacAB_rpiB"/>
    <property type="match status" value="1"/>
</dbReference>
<dbReference type="EMBL" id="BLKS01000001">
    <property type="protein sequence ID" value="GFG53206.1"/>
    <property type="molecule type" value="Genomic_DNA"/>
</dbReference>
<evidence type="ECO:0000256" key="1">
    <source>
        <dbReference type="ARBA" id="ARBA00008754"/>
    </source>
</evidence>
<dbReference type="PIRSF" id="PIRSF005384">
    <property type="entry name" value="RpiB_LacA_B"/>
    <property type="match status" value="1"/>
</dbReference>
<reference evidence="4 7" key="2">
    <citation type="journal article" date="2019" name="Emerg. Microbes Infect.">
        <title>Comprehensive subspecies identification of 175 nontuberculous mycobacteria species based on 7547 genomic profiles.</title>
        <authorList>
            <person name="Matsumoto Y."/>
            <person name="Kinjo T."/>
            <person name="Motooka D."/>
            <person name="Nabeya D."/>
            <person name="Jung N."/>
            <person name="Uechi K."/>
            <person name="Horii T."/>
            <person name="Iida T."/>
            <person name="Fujita J."/>
            <person name="Nakamura S."/>
        </authorList>
    </citation>
    <scope>NUCLEOTIDE SEQUENCE [LARGE SCALE GENOMIC DNA]</scope>
    <source>
        <strain evidence="4 7">JCM 6377</strain>
    </source>
</reference>
<gene>
    <name evidence="5" type="ORF">CQY20_11780</name>
    <name evidence="4" type="ORF">MAGR_46470</name>
</gene>
<protein>
    <submittedName>
        <fullName evidence="5">Ribose-5-phosphate isomerase</fullName>
    </submittedName>
</protein>
<dbReference type="NCBIfam" id="NF004051">
    <property type="entry name" value="PRK05571.1"/>
    <property type="match status" value="1"/>
</dbReference>